<protein>
    <submittedName>
        <fullName evidence="3">Uncharacterized protein</fullName>
    </submittedName>
</protein>
<evidence type="ECO:0000313" key="4">
    <source>
        <dbReference type="Proteomes" id="UP000236333"/>
    </source>
</evidence>
<dbReference type="EMBL" id="PGGS01001095">
    <property type="protein sequence ID" value="PNH00923.1"/>
    <property type="molecule type" value="Genomic_DNA"/>
</dbReference>
<name>A0A2J7ZKY2_9CHLO</name>
<comment type="caution">
    <text evidence="3">The sequence shown here is derived from an EMBL/GenBank/DDBJ whole genome shotgun (WGS) entry which is preliminary data.</text>
</comment>
<dbReference type="SMART" id="SM00248">
    <property type="entry name" value="ANK"/>
    <property type="match status" value="1"/>
</dbReference>
<proteinExistence type="predicted"/>
<keyword evidence="4" id="KW-1185">Reference proteome</keyword>
<feature type="repeat" description="ANK" evidence="1">
    <location>
        <begin position="37"/>
        <end position="69"/>
    </location>
</feature>
<gene>
    <name evidence="3" type="ORF">TSOC_013226</name>
</gene>
<dbReference type="Proteomes" id="UP000236333">
    <property type="component" value="Unassembled WGS sequence"/>
</dbReference>
<dbReference type="InterPro" id="IPR002110">
    <property type="entry name" value="Ankyrin_rpt"/>
</dbReference>
<feature type="region of interest" description="Disordered" evidence="2">
    <location>
        <begin position="1"/>
        <end position="29"/>
    </location>
</feature>
<organism evidence="3 4">
    <name type="scientific">Tetrabaena socialis</name>
    <dbReference type="NCBI Taxonomy" id="47790"/>
    <lineage>
        <taxon>Eukaryota</taxon>
        <taxon>Viridiplantae</taxon>
        <taxon>Chlorophyta</taxon>
        <taxon>core chlorophytes</taxon>
        <taxon>Chlorophyceae</taxon>
        <taxon>CS clade</taxon>
        <taxon>Chlamydomonadales</taxon>
        <taxon>Tetrabaenaceae</taxon>
        <taxon>Tetrabaena</taxon>
    </lineage>
</organism>
<dbReference type="AlphaFoldDB" id="A0A2J7ZKY2"/>
<dbReference type="OrthoDB" id="407555at2759"/>
<dbReference type="PROSITE" id="PS50088">
    <property type="entry name" value="ANK_REPEAT"/>
    <property type="match status" value="1"/>
</dbReference>
<dbReference type="Pfam" id="PF00023">
    <property type="entry name" value="Ank"/>
    <property type="match status" value="1"/>
</dbReference>
<dbReference type="PROSITE" id="PS50297">
    <property type="entry name" value="ANK_REP_REGION"/>
    <property type="match status" value="1"/>
</dbReference>
<keyword evidence="1" id="KW-0040">ANK repeat</keyword>
<sequence>MARPMVTVQLHGQQRVGPAGAVENGDTPTAQPNALKVDWTALHWASYSGRKEVVEALLRAGADKEAKDTHLGFAVTRQVVAGGVGAEAAAAAGAARTACRTSAGQAAAKRQQLVMRGAQDSWLDASLPGFRGCSSAEQAAPSSGTAPTSRSSSCRQQDAAASAAGWVAASPSTAATSTGSQRGGDRYGV</sequence>
<evidence type="ECO:0000313" key="3">
    <source>
        <dbReference type="EMBL" id="PNH00923.1"/>
    </source>
</evidence>
<dbReference type="SUPFAM" id="SSF48403">
    <property type="entry name" value="Ankyrin repeat"/>
    <property type="match status" value="1"/>
</dbReference>
<evidence type="ECO:0000256" key="1">
    <source>
        <dbReference type="PROSITE-ProRule" id="PRU00023"/>
    </source>
</evidence>
<accession>A0A2J7ZKY2</accession>
<feature type="compositionally biased region" description="Low complexity" evidence="2">
    <location>
        <begin position="139"/>
        <end position="180"/>
    </location>
</feature>
<reference evidence="3 4" key="1">
    <citation type="journal article" date="2017" name="Mol. Biol. Evol.">
        <title>The 4-celled Tetrabaena socialis nuclear genome reveals the essential components for genetic control of cell number at the origin of multicellularity in the volvocine lineage.</title>
        <authorList>
            <person name="Featherston J."/>
            <person name="Arakaki Y."/>
            <person name="Hanschen E.R."/>
            <person name="Ferris P.J."/>
            <person name="Michod R.E."/>
            <person name="Olson B.J.S.C."/>
            <person name="Nozaki H."/>
            <person name="Durand P.M."/>
        </authorList>
    </citation>
    <scope>NUCLEOTIDE SEQUENCE [LARGE SCALE GENOMIC DNA]</scope>
    <source>
        <strain evidence="3 4">NIES-571</strain>
    </source>
</reference>
<evidence type="ECO:0000256" key="2">
    <source>
        <dbReference type="SAM" id="MobiDB-lite"/>
    </source>
</evidence>
<dbReference type="Gene3D" id="1.25.40.20">
    <property type="entry name" value="Ankyrin repeat-containing domain"/>
    <property type="match status" value="1"/>
</dbReference>
<feature type="non-terminal residue" evidence="3">
    <location>
        <position position="189"/>
    </location>
</feature>
<dbReference type="InterPro" id="IPR036770">
    <property type="entry name" value="Ankyrin_rpt-contain_sf"/>
</dbReference>
<feature type="region of interest" description="Disordered" evidence="2">
    <location>
        <begin position="134"/>
        <end position="189"/>
    </location>
</feature>